<protein>
    <submittedName>
        <fullName evidence="1">Uncharacterized protein</fullName>
    </submittedName>
</protein>
<gene>
    <name evidence="1" type="ORF">DCAF_LOCUS23316</name>
</gene>
<organism evidence="1 2">
    <name type="scientific">Dovyalis caffra</name>
    <dbReference type="NCBI Taxonomy" id="77055"/>
    <lineage>
        <taxon>Eukaryota</taxon>
        <taxon>Viridiplantae</taxon>
        <taxon>Streptophyta</taxon>
        <taxon>Embryophyta</taxon>
        <taxon>Tracheophyta</taxon>
        <taxon>Spermatophyta</taxon>
        <taxon>Magnoliopsida</taxon>
        <taxon>eudicotyledons</taxon>
        <taxon>Gunneridae</taxon>
        <taxon>Pentapetalae</taxon>
        <taxon>rosids</taxon>
        <taxon>fabids</taxon>
        <taxon>Malpighiales</taxon>
        <taxon>Salicaceae</taxon>
        <taxon>Flacourtieae</taxon>
        <taxon>Dovyalis</taxon>
    </lineage>
</organism>
<sequence>MDRDSHLLDKLIHSCKKDHNTKLRRSQLGAMWQQNPPEDIRGLRKFPHQASRSNSMLSIYDFPTKVYLLGLLRRQRDGSFLCQEGK</sequence>
<dbReference type="Proteomes" id="UP001314170">
    <property type="component" value="Unassembled WGS sequence"/>
</dbReference>
<evidence type="ECO:0000313" key="1">
    <source>
        <dbReference type="EMBL" id="CAK7350580.1"/>
    </source>
</evidence>
<name>A0AAV1SHM9_9ROSI</name>
<evidence type="ECO:0000313" key="2">
    <source>
        <dbReference type="Proteomes" id="UP001314170"/>
    </source>
</evidence>
<accession>A0AAV1SHM9</accession>
<comment type="caution">
    <text evidence="1">The sequence shown here is derived from an EMBL/GenBank/DDBJ whole genome shotgun (WGS) entry which is preliminary data.</text>
</comment>
<keyword evidence="2" id="KW-1185">Reference proteome</keyword>
<proteinExistence type="predicted"/>
<reference evidence="1 2" key="1">
    <citation type="submission" date="2024-01" db="EMBL/GenBank/DDBJ databases">
        <authorList>
            <person name="Waweru B."/>
        </authorList>
    </citation>
    <scope>NUCLEOTIDE SEQUENCE [LARGE SCALE GENOMIC DNA]</scope>
</reference>
<dbReference type="EMBL" id="CAWUPB010001184">
    <property type="protein sequence ID" value="CAK7350580.1"/>
    <property type="molecule type" value="Genomic_DNA"/>
</dbReference>
<dbReference type="AlphaFoldDB" id="A0AAV1SHM9"/>